<protein>
    <recommendedName>
        <fullName evidence="4">Transcriptional regulator</fullName>
    </recommendedName>
</protein>
<feature type="region of interest" description="Disordered" evidence="1">
    <location>
        <begin position="419"/>
        <end position="506"/>
    </location>
</feature>
<sequence length="506" mass="54980">MALSEKEIVDGIHAAIKELHLTDPETLTVRNVRNKAEADMAIESGLLSSEAWKEKSKKIIKDYASQLADATEEPEIPAPKPKAVKKAAPAPKKPTPVKKVNKRAAPDSKAPATKRQKKEKSPVEEETSDLTEISPTEEESEDSAFGDTEDSDAPKKKGSKGKGRATAKGQSKSKAKVVSESEDISDLSDDDEEELSDKDSEDSEAPKKKGKAKPKAKTPVKRQSKSKAKIVDSDKSEEDLDSEASPPKKKTVPKKATPKKVTPKKSAEAVVDSDAESEDEKPASKLLSTPKKDAPNPDAGSESEMSIVLDPTPKPKRQRAPKGEKTAKAPREKAAIKAKAKPAADLSPDEAQIKTLQSQLNKCGVKKIWQFELKQYGDDNKAKIRHLQNVLKEIGMTGRYSDARAREIKEMRELQADLEAVKEGEKAWGLESGRRSRGAAPKRSMKVASDDEESDEEGGAKKAAGTKPSASKESGSDVDEDDQPPPRKRRANPELAFLSSEEDSDE</sequence>
<feature type="compositionally biased region" description="Basic and acidic residues" evidence="1">
    <location>
        <begin position="321"/>
        <end position="335"/>
    </location>
</feature>
<feature type="compositionally biased region" description="Basic residues" evidence="1">
    <location>
        <begin position="208"/>
        <end position="228"/>
    </location>
</feature>
<evidence type="ECO:0008006" key="4">
    <source>
        <dbReference type="Google" id="ProtNLM"/>
    </source>
</evidence>
<feature type="compositionally biased region" description="Low complexity" evidence="1">
    <location>
        <begin position="461"/>
        <end position="472"/>
    </location>
</feature>
<dbReference type="PANTHER" id="PTHR15410">
    <property type="entry name" value="HIRA-INTERACTING PROTEIN 3"/>
    <property type="match status" value="1"/>
</dbReference>
<accession>A0ABR4CTP8</accession>
<evidence type="ECO:0000256" key="1">
    <source>
        <dbReference type="SAM" id="MobiDB-lite"/>
    </source>
</evidence>
<feature type="compositionally biased region" description="Basic residues" evidence="1">
    <location>
        <begin position="156"/>
        <end position="175"/>
    </location>
</feature>
<keyword evidence="3" id="KW-1185">Reference proteome</keyword>
<reference evidence="2 3" key="1">
    <citation type="journal article" date="2024" name="Commun. Biol.">
        <title>Comparative genomic analysis of thermophilic fungi reveals convergent evolutionary adaptations and gene losses.</title>
        <authorList>
            <person name="Steindorff A.S."/>
            <person name="Aguilar-Pontes M.V."/>
            <person name="Robinson A.J."/>
            <person name="Andreopoulos B."/>
            <person name="LaButti K."/>
            <person name="Kuo A."/>
            <person name="Mondo S."/>
            <person name="Riley R."/>
            <person name="Otillar R."/>
            <person name="Haridas S."/>
            <person name="Lipzen A."/>
            <person name="Grimwood J."/>
            <person name="Schmutz J."/>
            <person name="Clum A."/>
            <person name="Reid I.D."/>
            <person name="Moisan M.C."/>
            <person name="Butler G."/>
            <person name="Nguyen T.T.M."/>
            <person name="Dewar K."/>
            <person name="Conant G."/>
            <person name="Drula E."/>
            <person name="Henrissat B."/>
            <person name="Hansel C."/>
            <person name="Singer S."/>
            <person name="Hutchinson M.I."/>
            <person name="de Vries R.P."/>
            <person name="Natvig D.O."/>
            <person name="Powell A.J."/>
            <person name="Tsang A."/>
            <person name="Grigoriev I.V."/>
        </authorList>
    </citation>
    <scope>NUCLEOTIDE SEQUENCE [LARGE SCALE GENOMIC DNA]</scope>
    <source>
        <strain evidence="2 3">CBS 494.80</strain>
    </source>
</reference>
<feature type="region of interest" description="Disordered" evidence="1">
    <location>
        <begin position="66"/>
        <end position="347"/>
    </location>
</feature>
<proteinExistence type="predicted"/>
<name>A0ABR4CTP8_9HELO</name>
<evidence type="ECO:0000313" key="3">
    <source>
        <dbReference type="Proteomes" id="UP001595075"/>
    </source>
</evidence>
<feature type="compositionally biased region" description="Acidic residues" evidence="1">
    <location>
        <begin position="180"/>
        <end position="203"/>
    </location>
</feature>
<dbReference type="EMBL" id="JAZHXI010000004">
    <property type="protein sequence ID" value="KAL2072454.1"/>
    <property type="molecule type" value="Genomic_DNA"/>
</dbReference>
<comment type="caution">
    <text evidence="2">The sequence shown here is derived from an EMBL/GenBank/DDBJ whole genome shotgun (WGS) entry which is preliminary data.</text>
</comment>
<feature type="compositionally biased region" description="Basic and acidic residues" evidence="1">
    <location>
        <begin position="419"/>
        <end position="434"/>
    </location>
</feature>
<feature type="compositionally biased region" description="Basic residues" evidence="1">
    <location>
        <begin position="247"/>
        <end position="263"/>
    </location>
</feature>
<organism evidence="2 3">
    <name type="scientific">Oculimacula yallundae</name>
    <dbReference type="NCBI Taxonomy" id="86028"/>
    <lineage>
        <taxon>Eukaryota</taxon>
        <taxon>Fungi</taxon>
        <taxon>Dikarya</taxon>
        <taxon>Ascomycota</taxon>
        <taxon>Pezizomycotina</taxon>
        <taxon>Leotiomycetes</taxon>
        <taxon>Helotiales</taxon>
        <taxon>Ploettnerulaceae</taxon>
        <taxon>Oculimacula</taxon>
    </lineage>
</organism>
<evidence type="ECO:0000313" key="2">
    <source>
        <dbReference type="EMBL" id="KAL2072454.1"/>
    </source>
</evidence>
<feature type="compositionally biased region" description="Acidic residues" evidence="1">
    <location>
        <begin position="124"/>
        <end position="151"/>
    </location>
</feature>
<dbReference type="Proteomes" id="UP001595075">
    <property type="component" value="Unassembled WGS sequence"/>
</dbReference>
<dbReference type="InterPro" id="IPR037647">
    <property type="entry name" value="HIRIP3"/>
</dbReference>
<dbReference type="PANTHER" id="PTHR15410:SF2">
    <property type="entry name" value="HIRA-INTERACTING PROTEIN 3"/>
    <property type="match status" value="1"/>
</dbReference>
<gene>
    <name evidence="2" type="ORF">VTL71DRAFT_11797</name>
</gene>